<reference evidence="3 4" key="1">
    <citation type="journal article" date="2014" name="PLoS Genet.">
        <title>Phylogenetically driven sequencing of extremely halophilic archaea reveals strategies for static and dynamic osmo-response.</title>
        <authorList>
            <person name="Becker E.A."/>
            <person name="Seitzer P.M."/>
            <person name="Tritt A."/>
            <person name="Larsen D."/>
            <person name="Krusor M."/>
            <person name="Yao A.I."/>
            <person name="Wu D."/>
            <person name="Madern D."/>
            <person name="Eisen J.A."/>
            <person name="Darling A.E."/>
            <person name="Facciotti M.T."/>
        </authorList>
    </citation>
    <scope>NUCLEOTIDE SEQUENCE [LARGE SCALE GENOMIC DNA]</scope>
    <source>
        <strain evidence="3 4">JCM 12255</strain>
    </source>
</reference>
<feature type="compositionally biased region" description="Basic and acidic residues" evidence="1">
    <location>
        <begin position="101"/>
        <end position="156"/>
    </location>
</feature>
<dbReference type="GO" id="GO:0006355">
    <property type="term" value="P:regulation of DNA-templated transcription"/>
    <property type="evidence" value="ECO:0007669"/>
    <property type="project" value="InterPro"/>
</dbReference>
<dbReference type="InterPro" id="IPR025874">
    <property type="entry name" value="DZR"/>
</dbReference>
<dbReference type="Proteomes" id="UP000011602">
    <property type="component" value="Unassembled WGS sequence"/>
</dbReference>
<dbReference type="Pfam" id="PF12773">
    <property type="entry name" value="DZR"/>
    <property type="match status" value="1"/>
</dbReference>
<gene>
    <name evidence="3" type="ORF">C493_16045</name>
</gene>
<name>L9WTP3_9EURY</name>
<organism evidence="3 4">
    <name type="scientific">Natronolimnohabitans innermongolicus JCM 12255</name>
    <dbReference type="NCBI Taxonomy" id="1227499"/>
    <lineage>
        <taxon>Archaea</taxon>
        <taxon>Methanobacteriati</taxon>
        <taxon>Methanobacteriota</taxon>
        <taxon>Stenosarchaea group</taxon>
        <taxon>Halobacteria</taxon>
        <taxon>Halobacteriales</taxon>
        <taxon>Natrialbaceae</taxon>
        <taxon>Natronolimnohabitans</taxon>
    </lineage>
</organism>
<proteinExistence type="predicted"/>
<protein>
    <recommendedName>
        <fullName evidence="2">DZANK-type domain-containing protein</fullName>
    </recommendedName>
</protein>
<sequence length="233" mass="25988">MSKITFRADDDLVGQLEALEISKSEAMREALRSYLDETASARAAERAEPTQSGAIDDLIRERVDDLLTERLRDLEYAREERTRQSKARRSGDVTITVSLEDEGRPRDETRRVDNARAERHRADGDNRHSIDPVRRSGDEHTAVRAADETATVERKTSSNGDDGDVSDTGGHTQCGLCGETVDDEHVYCPNCGEKASRRLFCECGDEVRSDWSFCPSCGRRTPAADVLGRDRPT</sequence>
<dbReference type="eggNOG" id="arCOG01916">
    <property type="taxonomic scope" value="Archaea"/>
</dbReference>
<dbReference type="AlphaFoldDB" id="L9WTP3"/>
<feature type="domain" description="DZANK-type" evidence="2">
    <location>
        <begin position="174"/>
        <end position="218"/>
    </location>
</feature>
<evidence type="ECO:0000259" key="2">
    <source>
        <dbReference type="Pfam" id="PF12773"/>
    </source>
</evidence>
<keyword evidence="4" id="KW-1185">Reference proteome</keyword>
<comment type="caution">
    <text evidence="3">The sequence shown here is derived from an EMBL/GenBank/DDBJ whole genome shotgun (WGS) entry which is preliminary data.</text>
</comment>
<feature type="region of interest" description="Disordered" evidence="1">
    <location>
        <begin position="78"/>
        <end position="168"/>
    </location>
</feature>
<dbReference type="STRING" id="1227499.C493_16045"/>
<evidence type="ECO:0000313" key="4">
    <source>
        <dbReference type="Proteomes" id="UP000011602"/>
    </source>
</evidence>
<evidence type="ECO:0000256" key="1">
    <source>
        <dbReference type="SAM" id="MobiDB-lite"/>
    </source>
</evidence>
<dbReference type="RefSeq" id="WP_007260473.1">
    <property type="nucleotide sequence ID" value="NZ_AOHZ01000075.1"/>
</dbReference>
<dbReference type="OrthoDB" id="11143at2157"/>
<evidence type="ECO:0000313" key="3">
    <source>
        <dbReference type="EMBL" id="ELY52576.1"/>
    </source>
</evidence>
<accession>L9WTP3</accession>
<dbReference type="PATRIC" id="fig|1227499.3.peg.3288"/>
<dbReference type="EMBL" id="AOHZ01000075">
    <property type="protein sequence ID" value="ELY52576.1"/>
    <property type="molecule type" value="Genomic_DNA"/>
</dbReference>